<dbReference type="PANTHER" id="PTHR18916">
    <property type="entry name" value="DYNACTIN 1-RELATED MICROTUBULE-BINDING"/>
    <property type="match status" value="1"/>
</dbReference>
<dbReference type="EMBL" id="HACG01026152">
    <property type="protein sequence ID" value="CEK73017.1"/>
    <property type="molecule type" value="Transcribed_RNA"/>
</dbReference>
<proteinExistence type="predicted"/>
<feature type="domain" description="CAP-Gly" evidence="1">
    <location>
        <begin position="60"/>
        <end position="102"/>
    </location>
</feature>
<dbReference type="PROSITE" id="PS50245">
    <property type="entry name" value="CAP_GLY_2"/>
    <property type="match status" value="1"/>
</dbReference>
<dbReference type="GO" id="GO:0005634">
    <property type="term" value="C:nucleus"/>
    <property type="evidence" value="ECO:0007669"/>
    <property type="project" value="TreeGrafter"/>
</dbReference>
<dbReference type="Pfam" id="PF01302">
    <property type="entry name" value="CAP_GLY"/>
    <property type="match status" value="1"/>
</dbReference>
<name>A0A0B6ZXG9_9EUPU</name>
<reference evidence="2" key="1">
    <citation type="submission" date="2014-12" db="EMBL/GenBank/DDBJ databases">
        <title>Insight into the proteome of Arion vulgaris.</title>
        <authorList>
            <person name="Aradska J."/>
            <person name="Bulat T."/>
            <person name="Smidak R."/>
            <person name="Sarate P."/>
            <person name="Gangsoo J."/>
            <person name="Sialana F."/>
            <person name="Bilban M."/>
            <person name="Lubec G."/>
        </authorList>
    </citation>
    <scope>NUCLEOTIDE SEQUENCE</scope>
    <source>
        <tissue evidence="2">Skin</tissue>
    </source>
</reference>
<dbReference type="InterPro" id="IPR000938">
    <property type="entry name" value="CAP-Gly_domain"/>
</dbReference>
<gene>
    <name evidence="2" type="primary">ORF84912</name>
</gene>
<dbReference type="SUPFAM" id="SSF74924">
    <property type="entry name" value="Cap-Gly domain"/>
    <property type="match status" value="1"/>
</dbReference>
<sequence>HNKQLHQHTVRNVKIYAVQNNLSHDSLTATMVLFENVCIGQRVEVLWNNEIYKGTVQYKGPIVTKRGEWVGVALDLPVGNSTGMMFARRYFQCPINHGVFVRSDKLRFIPSVRCLYDRYHRLSSKSNVDEYLFQTSYPEVQNGPYDPINVSQKDIQRVRSSLGDYRSTTESMWEKPKHYHLRNSVSNHIPAATMLKTATQNFRYLSRPIYVCHWKDDEDFERKPSIPKIHMPHSALKEQVQRGWNNAHYVREMTVPTGRDKIKFSQWNDISP</sequence>
<evidence type="ECO:0000259" key="1">
    <source>
        <dbReference type="PROSITE" id="PS50245"/>
    </source>
</evidence>
<feature type="non-terminal residue" evidence="2">
    <location>
        <position position="1"/>
    </location>
</feature>
<dbReference type="GO" id="GO:0051010">
    <property type="term" value="F:microtubule plus-end binding"/>
    <property type="evidence" value="ECO:0007669"/>
    <property type="project" value="TreeGrafter"/>
</dbReference>
<dbReference type="InterPro" id="IPR036859">
    <property type="entry name" value="CAP-Gly_dom_sf"/>
</dbReference>
<dbReference type="Gene3D" id="2.30.30.190">
    <property type="entry name" value="CAP Gly-rich-like domain"/>
    <property type="match status" value="1"/>
</dbReference>
<dbReference type="GO" id="GO:0035371">
    <property type="term" value="C:microtubule plus-end"/>
    <property type="evidence" value="ECO:0007669"/>
    <property type="project" value="TreeGrafter"/>
</dbReference>
<protein>
    <recommendedName>
        <fullName evidence="1">CAP-Gly domain-containing protein</fullName>
    </recommendedName>
</protein>
<evidence type="ECO:0000313" key="2">
    <source>
        <dbReference type="EMBL" id="CEK73017.1"/>
    </source>
</evidence>
<dbReference type="AlphaFoldDB" id="A0A0B6ZXG9"/>
<dbReference type="PANTHER" id="PTHR18916:SF90">
    <property type="entry name" value="CAP-GLY DOMAIN-CONTAINING PROTEIN"/>
    <property type="match status" value="1"/>
</dbReference>
<dbReference type="GO" id="GO:0031122">
    <property type="term" value="P:cytoplasmic microtubule organization"/>
    <property type="evidence" value="ECO:0007669"/>
    <property type="project" value="TreeGrafter"/>
</dbReference>
<dbReference type="SMART" id="SM01052">
    <property type="entry name" value="CAP_GLY"/>
    <property type="match status" value="1"/>
</dbReference>
<accession>A0A0B6ZXG9</accession>
<dbReference type="GO" id="GO:0005938">
    <property type="term" value="C:cell cortex"/>
    <property type="evidence" value="ECO:0007669"/>
    <property type="project" value="TreeGrafter"/>
</dbReference>
<organism evidence="2">
    <name type="scientific">Arion vulgaris</name>
    <dbReference type="NCBI Taxonomy" id="1028688"/>
    <lineage>
        <taxon>Eukaryota</taxon>
        <taxon>Metazoa</taxon>
        <taxon>Spiralia</taxon>
        <taxon>Lophotrochozoa</taxon>
        <taxon>Mollusca</taxon>
        <taxon>Gastropoda</taxon>
        <taxon>Heterobranchia</taxon>
        <taxon>Euthyneura</taxon>
        <taxon>Panpulmonata</taxon>
        <taxon>Eupulmonata</taxon>
        <taxon>Stylommatophora</taxon>
        <taxon>Helicina</taxon>
        <taxon>Arionoidea</taxon>
        <taxon>Arionidae</taxon>
        <taxon>Arion</taxon>
    </lineage>
</organism>